<dbReference type="VEuPathDB" id="FungiDB:CC77DRAFT_311125"/>
<gene>
    <name evidence="3" type="ORF">AA0117_g7595</name>
</gene>
<dbReference type="Gene3D" id="3.40.50.1110">
    <property type="entry name" value="SGNH hydrolase"/>
    <property type="match status" value="1"/>
</dbReference>
<dbReference type="Proteomes" id="UP000291422">
    <property type="component" value="Unassembled WGS sequence"/>
</dbReference>
<feature type="domain" description="SGNH hydrolase-type esterase" evidence="2">
    <location>
        <begin position="51"/>
        <end position="232"/>
    </location>
</feature>
<accession>A0A4Q4ND61</accession>
<proteinExistence type="predicted"/>
<dbReference type="EMBL" id="PDXD01000020">
    <property type="protein sequence ID" value="RYN73647.1"/>
    <property type="molecule type" value="Genomic_DNA"/>
</dbReference>
<sequence length="262" mass="28771">MYPSVGGLRYKAVTKGIGLVGVICLVILLIFGLPHRQPGANLNLPLRILPLGDATTWGWQPNQENGTDGYRARLLRELVRARYHSVDFVGTQHSGFMDNNDNEGHEGHTISQLQGVMRDGLQMRPNLVLLHVGTNDLARPESMAEGWSDAPNRLASLLDEVLDVCPDAVVLVAKIIQAEKMQTRANIEAFNDAVPMVVRKKLEQGFKLAVVDHSIIGPSELVDGLHPSYAGYFHMGEIWLEAIKTISAQGLITAPIAVQYHT</sequence>
<dbReference type="InterPro" id="IPR036514">
    <property type="entry name" value="SGNH_hydro_sf"/>
</dbReference>
<keyword evidence="1" id="KW-1133">Transmembrane helix</keyword>
<dbReference type="InterPro" id="IPR013830">
    <property type="entry name" value="SGNH_hydro"/>
</dbReference>
<feature type="transmembrane region" description="Helical" evidence="1">
    <location>
        <begin position="12"/>
        <end position="33"/>
    </location>
</feature>
<keyword evidence="1" id="KW-0812">Transmembrane</keyword>
<evidence type="ECO:0000313" key="4">
    <source>
        <dbReference type="Proteomes" id="UP000291422"/>
    </source>
</evidence>
<dbReference type="InterPro" id="IPR051532">
    <property type="entry name" value="Ester_Hydrolysis_Enzymes"/>
</dbReference>
<dbReference type="AlphaFoldDB" id="A0A4Q4ND61"/>
<dbReference type="GO" id="GO:0004622">
    <property type="term" value="F:phosphatidylcholine lysophospholipase activity"/>
    <property type="evidence" value="ECO:0007669"/>
    <property type="project" value="TreeGrafter"/>
</dbReference>
<dbReference type="SUPFAM" id="SSF52266">
    <property type="entry name" value="SGNH hydrolase"/>
    <property type="match status" value="1"/>
</dbReference>
<name>A0A4Q4ND61_ALTAL</name>
<dbReference type="PANTHER" id="PTHR30383:SF5">
    <property type="entry name" value="SGNH HYDROLASE-TYPE ESTERASE DOMAIN-CONTAINING PROTEIN"/>
    <property type="match status" value="1"/>
</dbReference>
<reference evidence="4" key="1">
    <citation type="journal article" date="2019" name="bioRxiv">
        <title>Genomics, evolutionary history and diagnostics of the Alternaria alternata species group including apple and Asian pear pathotypes.</title>
        <authorList>
            <person name="Armitage A.D."/>
            <person name="Cockerton H.M."/>
            <person name="Sreenivasaprasad S."/>
            <person name="Woodhall J.W."/>
            <person name="Lane C.R."/>
            <person name="Harrison R.J."/>
            <person name="Clarkson J.P."/>
        </authorList>
    </citation>
    <scope>NUCLEOTIDE SEQUENCE [LARGE SCALE GENOMIC DNA]</scope>
    <source>
        <strain evidence="4">FERA 1177</strain>
    </source>
</reference>
<comment type="caution">
    <text evidence="3">The sequence shown here is derived from an EMBL/GenBank/DDBJ whole genome shotgun (WGS) entry which is preliminary data.</text>
</comment>
<protein>
    <recommendedName>
        <fullName evidence="2">SGNH hydrolase-type esterase domain-containing protein</fullName>
    </recommendedName>
</protein>
<dbReference type="PANTHER" id="PTHR30383">
    <property type="entry name" value="THIOESTERASE 1/PROTEASE 1/LYSOPHOSPHOLIPASE L1"/>
    <property type="match status" value="1"/>
</dbReference>
<evidence type="ECO:0000256" key="1">
    <source>
        <dbReference type="SAM" id="Phobius"/>
    </source>
</evidence>
<keyword evidence="1" id="KW-0472">Membrane</keyword>
<dbReference type="Pfam" id="PF13472">
    <property type="entry name" value="Lipase_GDSL_2"/>
    <property type="match status" value="1"/>
</dbReference>
<evidence type="ECO:0000313" key="3">
    <source>
        <dbReference type="EMBL" id="RYN73647.1"/>
    </source>
</evidence>
<dbReference type="CDD" id="cd01833">
    <property type="entry name" value="XynB_like"/>
    <property type="match status" value="1"/>
</dbReference>
<organism evidence="3 4">
    <name type="scientific">Alternaria alternata</name>
    <name type="common">Alternaria rot fungus</name>
    <name type="synonym">Torula alternata</name>
    <dbReference type="NCBI Taxonomy" id="5599"/>
    <lineage>
        <taxon>Eukaryota</taxon>
        <taxon>Fungi</taxon>
        <taxon>Dikarya</taxon>
        <taxon>Ascomycota</taxon>
        <taxon>Pezizomycotina</taxon>
        <taxon>Dothideomycetes</taxon>
        <taxon>Pleosporomycetidae</taxon>
        <taxon>Pleosporales</taxon>
        <taxon>Pleosporineae</taxon>
        <taxon>Pleosporaceae</taxon>
        <taxon>Alternaria</taxon>
        <taxon>Alternaria sect. Alternaria</taxon>
        <taxon>Alternaria alternata complex</taxon>
    </lineage>
</organism>
<evidence type="ECO:0000259" key="2">
    <source>
        <dbReference type="Pfam" id="PF13472"/>
    </source>
</evidence>